<name>A0ABP0B690_9PEZI</name>
<organism evidence="2 3">
    <name type="scientific">Sporothrix curviconia</name>
    <dbReference type="NCBI Taxonomy" id="1260050"/>
    <lineage>
        <taxon>Eukaryota</taxon>
        <taxon>Fungi</taxon>
        <taxon>Dikarya</taxon>
        <taxon>Ascomycota</taxon>
        <taxon>Pezizomycotina</taxon>
        <taxon>Sordariomycetes</taxon>
        <taxon>Sordariomycetidae</taxon>
        <taxon>Ophiostomatales</taxon>
        <taxon>Ophiostomataceae</taxon>
        <taxon>Sporothrix</taxon>
    </lineage>
</organism>
<dbReference type="Pfam" id="PF20150">
    <property type="entry name" value="2EXR"/>
    <property type="match status" value="1"/>
</dbReference>
<keyword evidence="3" id="KW-1185">Reference proteome</keyword>
<proteinExistence type="predicted"/>
<protein>
    <recommendedName>
        <fullName evidence="1">2EXR domain-containing protein</fullName>
    </recommendedName>
</protein>
<dbReference type="EMBL" id="CAWUHB010000009">
    <property type="protein sequence ID" value="CAK7215113.1"/>
    <property type="molecule type" value="Genomic_DNA"/>
</dbReference>
<evidence type="ECO:0000259" key="1">
    <source>
        <dbReference type="Pfam" id="PF20150"/>
    </source>
</evidence>
<feature type="domain" description="2EXR" evidence="1">
    <location>
        <begin position="113"/>
        <end position="203"/>
    </location>
</feature>
<gene>
    <name evidence="2" type="ORF">SCUCBS95973_002368</name>
</gene>
<accession>A0ABP0B690</accession>
<comment type="caution">
    <text evidence="2">The sequence shown here is derived from an EMBL/GenBank/DDBJ whole genome shotgun (WGS) entry which is preliminary data.</text>
</comment>
<reference evidence="2 3" key="1">
    <citation type="submission" date="2024-01" db="EMBL/GenBank/DDBJ databases">
        <authorList>
            <person name="Allen C."/>
            <person name="Tagirdzhanova G."/>
        </authorList>
    </citation>
    <scope>NUCLEOTIDE SEQUENCE [LARGE SCALE GENOMIC DNA]</scope>
</reference>
<sequence length="342" mass="37830">MGALLLTTGGGRHRQTLATLADISSQMSSAAIEYFSEGRLTGSGLEASNVLSEQIMALGKILRDISMVQSAIEDGHDRICSQLVKASAPTSEHMQQADRMSTGVAQAADGWLFPQFQRLPTEIQLMVCASLDKQGHSAEPLAVTHNEVVMGADMGADMDMMPDSDGKWRFEARPLTPACLLVGANDLPLWHVCRQSRYAVQRQLEKAARKPDDCGRSIHPYELGFHYQLLARFDDRVQAYNAQVNKIKGSMNELYAEIELTCRNDHNNVCYLLPHASSSAPSVFVDERMRGFIHMLFDVDADLLEVAGDGIIPASAFINFKRELTIAHIMGASWLLDEHRRV</sequence>
<dbReference type="InterPro" id="IPR045518">
    <property type="entry name" value="2EXR"/>
</dbReference>
<evidence type="ECO:0000313" key="2">
    <source>
        <dbReference type="EMBL" id="CAK7215113.1"/>
    </source>
</evidence>
<dbReference type="Proteomes" id="UP001642405">
    <property type="component" value="Unassembled WGS sequence"/>
</dbReference>
<evidence type="ECO:0000313" key="3">
    <source>
        <dbReference type="Proteomes" id="UP001642405"/>
    </source>
</evidence>